<protein>
    <recommendedName>
        <fullName evidence="5">Capsular polysaccharide biosynthesis protein</fullName>
    </recommendedName>
</protein>
<evidence type="ECO:0008006" key="5">
    <source>
        <dbReference type="Google" id="ProtNLM"/>
    </source>
</evidence>
<evidence type="ECO:0000313" key="3">
    <source>
        <dbReference type="EMBL" id="TXK10287.1"/>
    </source>
</evidence>
<organism evidence="3 4">
    <name type="scientific">Microbacterium hatanonis</name>
    <dbReference type="NCBI Taxonomy" id="404366"/>
    <lineage>
        <taxon>Bacteria</taxon>
        <taxon>Bacillati</taxon>
        <taxon>Actinomycetota</taxon>
        <taxon>Actinomycetes</taxon>
        <taxon>Micrococcales</taxon>
        <taxon>Microbacteriaceae</taxon>
        <taxon>Microbacterium</taxon>
    </lineage>
</organism>
<keyword evidence="2" id="KW-0812">Transmembrane</keyword>
<evidence type="ECO:0000313" key="4">
    <source>
        <dbReference type="Proteomes" id="UP000321034"/>
    </source>
</evidence>
<feature type="region of interest" description="Disordered" evidence="1">
    <location>
        <begin position="245"/>
        <end position="325"/>
    </location>
</feature>
<dbReference type="AlphaFoldDB" id="A0A5C8HWD5"/>
<name>A0A5C8HWD5_9MICO</name>
<accession>A0A5C8HWD5</accession>
<comment type="caution">
    <text evidence="3">The sequence shown here is derived from an EMBL/GenBank/DDBJ whole genome shotgun (WGS) entry which is preliminary data.</text>
</comment>
<evidence type="ECO:0000256" key="2">
    <source>
        <dbReference type="SAM" id="Phobius"/>
    </source>
</evidence>
<sequence>MEQPRYVRRLLNQKILLIIGLVVAVAAGLLAGFTIKDGAIESRVERTYQASSTVLLTSAQPTYFQVEIPGSTQALPQPSASAAPDQQVVVTESTPIDLSGNAIILAYLASSDEVVDSVASEVGGLEDGEAITAVRRTTQPAGDEQFGGRLELPIIDIVGVSTSPARAELLAAEATSVFSDIVLREQTEWGVPEDVRLVLDEVNAPVAGEGEGSNPAIPIVVVAVGVLLLFIALALIIEAVRDRRRRAGDDADDTDDAYATAEPVADDDDDDAPIAGVRRSKRSSSRSVASDDTAPIRRRGRTGQTAEALSASSVENDDATADARR</sequence>
<feature type="compositionally biased region" description="Acidic residues" evidence="1">
    <location>
        <begin position="315"/>
        <end position="325"/>
    </location>
</feature>
<gene>
    <name evidence="3" type="ORF">FVP77_15695</name>
</gene>
<evidence type="ECO:0000256" key="1">
    <source>
        <dbReference type="SAM" id="MobiDB-lite"/>
    </source>
</evidence>
<keyword evidence="2" id="KW-0472">Membrane</keyword>
<keyword evidence="4" id="KW-1185">Reference proteome</keyword>
<proteinExistence type="predicted"/>
<feature type="transmembrane region" description="Helical" evidence="2">
    <location>
        <begin position="15"/>
        <end position="35"/>
    </location>
</feature>
<dbReference type="EMBL" id="VRSV01000002">
    <property type="protein sequence ID" value="TXK10287.1"/>
    <property type="molecule type" value="Genomic_DNA"/>
</dbReference>
<keyword evidence="2" id="KW-1133">Transmembrane helix</keyword>
<feature type="transmembrane region" description="Helical" evidence="2">
    <location>
        <begin position="216"/>
        <end position="237"/>
    </location>
</feature>
<feature type="compositionally biased region" description="Polar residues" evidence="1">
    <location>
        <begin position="302"/>
        <end position="314"/>
    </location>
</feature>
<dbReference type="OrthoDB" id="5005773at2"/>
<reference evidence="3 4" key="1">
    <citation type="submission" date="2019-08" db="EMBL/GenBank/DDBJ databases">
        <authorList>
            <person name="Dong K."/>
        </authorList>
    </citation>
    <scope>NUCLEOTIDE SEQUENCE [LARGE SCALE GENOMIC DNA]</scope>
    <source>
        <strain evidence="3 4">JCM14558</strain>
    </source>
</reference>
<dbReference type="RefSeq" id="WP_147895462.1">
    <property type="nucleotide sequence ID" value="NZ_BAAANR010000001.1"/>
</dbReference>
<dbReference type="Proteomes" id="UP000321034">
    <property type="component" value="Unassembled WGS sequence"/>
</dbReference>